<dbReference type="InterPro" id="IPR015943">
    <property type="entry name" value="WD40/YVTN_repeat-like_dom_sf"/>
</dbReference>
<comment type="caution">
    <text evidence="2">The sequence shown here is derived from an EMBL/GenBank/DDBJ whole genome shotgun (WGS) entry which is preliminary data.</text>
</comment>
<dbReference type="RefSeq" id="WP_146135437.1">
    <property type="nucleotide sequence ID" value="NZ_PVUE01000020.1"/>
</dbReference>
<organism evidence="2 3">
    <name type="scientific">Antricoccus suffuscus</name>
    <dbReference type="NCBI Taxonomy" id="1629062"/>
    <lineage>
        <taxon>Bacteria</taxon>
        <taxon>Bacillati</taxon>
        <taxon>Actinomycetota</taxon>
        <taxon>Actinomycetes</taxon>
        <taxon>Geodermatophilales</taxon>
        <taxon>Antricoccaceae</taxon>
        <taxon>Antricoccus</taxon>
    </lineage>
</organism>
<gene>
    <name evidence="2" type="ORF">CLV47_12029</name>
</gene>
<proteinExistence type="predicted"/>
<feature type="domain" description="Pyrrolo-quinoline quinone repeat" evidence="1">
    <location>
        <begin position="90"/>
        <end position="220"/>
    </location>
</feature>
<dbReference type="OrthoDB" id="5182370at2"/>
<dbReference type="EMBL" id="PVUE01000020">
    <property type="protein sequence ID" value="PRZ38562.1"/>
    <property type="molecule type" value="Genomic_DNA"/>
</dbReference>
<dbReference type="InterPro" id="IPR002372">
    <property type="entry name" value="PQQ_rpt_dom"/>
</dbReference>
<dbReference type="Proteomes" id="UP000237752">
    <property type="component" value="Unassembled WGS sequence"/>
</dbReference>
<evidence type="ECO:0000313" key="3">
    <source>
        <dbReference type="Proteomes" id="UP000237752"/>
    </source>
</evidence>
<dbReference type="InterPro" id="IPR011047">
    <property type="entry name" value="Quinoprotein_ADH-like_sf"/>
</dbReference>
<dbReference type="SUPFAM" id="SSF50998">
    <property type="entry name" value="Quinoprotein alcohol dehydrogenase-like"/>
    <property type="match status" value="1"/>
</dbReference>
<name>A0A2T0ZQD2_9ACTN</name>
<evidence type="ECO:0000313" key="2">
    <source>
        <dbReference type="EMBL" id="PRZ38562.1"/>
    </source>
</evidence>
<dbReference type="Gene3D" id="2.130.10.10">
    <property type="entry name" value="YVTN repeat-like/Quinoprotein amine dehydrogenase"/>
    <property type="match status" value="1"/>
</dbReference>
<accession>A0A2T0ZQD2</accession>
<reference evidence="2 3" key="1">
    <citation type="submission" date="2018-03" db="EMBL/GenBank/DDBJ databases">
        <title>Genomic Encyclopedia of Archaeal and Bacterial Type Strains, Phase II (KMG-II): from individual species to whole genera.</title>
        <authorList>
            <person name="Goeker M."/>
        </authorList>
    </citation>
    <scope>NUCLEOTIDE SEQUENCE [LARGE SCALE GENOMIC DNA]</scope>
    <source>
        <strain evidence="2 3">DSM 100065</strain>
    </source>
</reference>
<dbReference type="Pfam" id="PF13360">
    <property type="entry name" value="PQQ_2"/>
    <property type="match status" value="1"/>
</dbReference>
<protein>
    <submittedName>
        <fullName evidence="2">Putative pyrroloquinoline-quinone binding quinoprotein</fullName>
    </submittedName>
</protein>
<dbReference type="AlphaFoldDB" id="A0A2T0ZQD2"/>
<sequence>MARPARPPRPWPFRLAVWIVVLGLAVAGMVAVISRGSASHATHTFRSTALSTPRGTPAATLHQIATYDGKATLIGGAIVIETSRGAEGRDAVTGERIWSYERTDLPVCARGYNQSRVFLGYGSGNQCDEAIALEAGSGKRAWQRTIESDGANSIAFGSNSIISVGAQKIIAYDQLDGFERFTLEPNDSVADTSSGTSSTPATSSSECVFAAASAGPIVNVLQKCRASKGNPWIYAVRAEDSNDGKARQVGNTVLGLTDPTLIASFLNGAALVSDGTSLYIVGGGRGELAQVSGVPMTDTTSVSVLSDGGFDLISTGTTVSRVAPTTSTPAWQVPTSSYPSLSNGQLATISDGMLRIYMVQNGALKSQSTYAEPPALGPGSAVKVVGDLVAVGDGTHTTIYR</sequence>
<keyword evidence="3" id="KW-1185">Reference proteome</keyword>
<evidence type="ECO:0000259" key="1">
    <source>
        <dbReference type="Pfam" id="PF13360"/>
    </source>
</evidence>